<evidence type="ECO:0000313" key="2">
    <source>
        <dbReference type="EMBL" id="PBK88076.1"/>
    </source>
</evidence>
<dbReference type="AlphaFoldDB" id="A0A2H3DKV6"/>
<organism evidence="2 3">
    <name type="scientific">Armillaria gallica</name>
    <name type="common">Bulbous honey fungus</name>
    <name type="synonym">Armillaria bulbosa</name>
    <dbReference type="NCBI Taxonomy" id="47427"/>
    <lineage>
        <taxon>Eukaryota</taxon>
        <taxon>Fungi</taxon>
        <taxon>Dikarya</taxon>
        <taxon>Basidiomycota</taxon>
        <taxon>Agaricomycotina</taxon>
        <taxon>Agaricomycetes</taxon>
        <taxon>Agaricomycetidae</taxon>
        <taxon>Agaricales</taxon>
        <taxon>Marasmiineae</taxon>
        <taxon>Physalacriaceae</taxon>
        <taxon>Armillaria</taxon>
    </lineage>
</organism>
<dbReference type="Proteomes" id="UP000217790">
    <property type="component" value="Unassembled WGS sequence"/>
</dbReference>
<protein>
    <recommendedName>
        <fullName evidence="4">F-box domain-containing protein</fullName>
    </recommendedName>
</protein>
<dbReference type="OMA" id="CLELTIV"/>
<feature type="compositionally biased region" description="Polar residues" evidence="1">
    <location>
        <begin position="340"/>
        <end position="357"/>
    </location>
</feature>
<evidence type="ECO:0000256" key="1">
    <source>
        <dbReference type="SAM" id="MobiDB-lite"/>
    </source>
</evidence>
<accession>A0A2H3DKV6</accession>
<reference evidence="3" key="1">
    <citation type="journal article" date="2017" name="Nat. Ecol. Evol.">
        <title>Genome expansion and lineage-specific genetic innovations in the forest pathogenic fungi Armillaria.</title>
        <authorList>
            <person name="Sipos G."/>
            <person name="Prasanna A.N."/>
            <person name="Walter M.C."/>
            <person name="O'Connor E."/>
            <person name="Balint B."/>
            <person name="Krizsan K."/>
            <person name="Kiss B."/>
            <person name="Hess J."/>
            <person name="Varga T."/>
            <person name="Slot J."/>
            <person name="Riley R."/>
            <person name="Boka B."/>
            <person name="Rigling D."/>
            <person name="Barry K."/>
            <person name="Lee J."/>
            <person name="Mihaltcheva S."/>
            <person name="LaButti K."/>
            <person name="Lipzen A."/>
            <person name="Waldron R."/>
            <person name="Moloney N.M."/>
            <person name="Sperisen C."/>
            <person name="Kredics L."/>
            <person name="Vagvoelgyi C."/>
            <person name="Patrignani A."/>
            <person name="Fitzpatrick D."/>
            <person name="Nagy I."/>
            <person name="Doyle S."/>
            <person name="Anderson J.B."/>
            <person name="Grigoriev I.V."/>
            <person name="Gueldener U."/>
            <person name="Muensterkoetter M."/>
            <person name="Nagy L.G."/>
        </authorList>
    </citation>
    <scope>NUCLEOTIDE SEQUENCE [LARGE SCALE GENOMIC DNA]</scope>
    <source>
        <strain evidence="3">Ar21-2</strain>
    </source>
</reference>
<dbReference type="InParanoid" id="A0A2H3DKV6"/>
<proteinExistence type="predicted"/>
<sequence>MLLSLPEELLECILYECLNTGHKALRSTSVLLCRLATPLVFETLVVDAYIFPAKSVDRLRAIVSGKGFAQYVRHLRLFTFKLPKGKPKGPFDRIFFNKRRARKSRRLEKLLVAAISSMTSLRTVKLLGCDEKIPYLPCVSMLSVRLYGQSTSINSSFPYLTKLSITGPSYFQFASILMSNSPNLSSLGIYDHSPFLHHPCPVSLPKIPKEHTAPSWISGFAGTCFVASEFWASLQEEQIFLRRLSLSLSKDEPALFDYLCSYSGLHSLFLRIRTGFGEAARKGMERVHRIQGETLTCLELTIVQIDIVTRDPIAVNLMMSLRLEMEYNAGASASMPRTDAPTSNARQEDVSTQVTKD</sequence>
<feature type="region of interest" description="Disordered" evidence="1">
    <location>
        <begin position="332"/>
        <end position="357"/>
    </location>
</feature>
<gene>
    <name evidence="2" type="ORF">ARMGADRAFT_1168263</name>
</gene>
<dbReference type="EMBL" id="KZ293675">
    <property type="protein sequence ID" value="PBK88076.1"/>
    <property type="molecule type" value="Genomic_DNA"/>
</dbReference>
<evidence type="ECO:0000313" key="3">
    <source>
        <dbReference type="Proteomes" id="UP000217790"/>
    </source>
</evidence>
<name>A0A2H3DKV6_ARMGA</name>
<evidence type="ECO:0008006" key="4">
    <source>
        <dbReference type="Google" id="ProtNLM"/>
    </source>
</evidence>
<keyword evidence="3" id="KW-1185">Reference proteome</keyword>